<keyword evidence="1" id="KW-1185">Reference proteome</keyword>
<proteinExistence type="predicted"/>
<evidence type="ECO:0000313" key="2">
    <source>
        <dbReference type="WBParaSite" id="TMUE_2000007932.1"/>
    </source>
</evidence>
<name>A0A5S6QM35_TRIMR</name>
<organism evidence="1 2">
    <name type="scientific">Trichuris muris</name>
    <name type="common">Mouse whipworm</name>
    <dbReference type="NCBI Taxonomy" id="70415"/>
    <lineage>
        <taxon>Eukaryota</taxon>
        <taxon>Metazoa</taxon>
        <taxon>Ecdysozoa</taxon>
        <taxon>Nematoda</taxon>
        <taxon>Enoplea</taxon>
        <taxon>Dorylaimia</taxon>
        <taxon>Trichinellida</taxon>
        <taxon>Trichuridae</taxon>
        <taxon>Trichuris</taxon>
    </lineage>
</organism>
<dbReference type="WBParaSite" id="TMUE_2000007932.1">
    <property type="protein sequence ID" value="TMUE_2000007932.1"/>
    <property type="gene ID" value="WBGene00300070"/>
</dbReference>
<accession>A0A5S6QM35</accession>
<sequence length="115" mass="13012">MGRSLFCMTDWAGDSRLIGPGIDLIVDAAYPELQLVGSCLTVRCRNRRIGCVLLTNSDMAAPTRRAWDCVPIGIAKISSKWWRNCLKWNPFVPPQDFGFHLVETVFKRYGTLGHR</sequence>
<dbReference type="AlphaFoldDB" id="A0A5S6QM35"/>
<reference evidence="2" key="1">
    <citation type="submission" date="2019-12" db="UniProtKB">
        <authorList>
            <consortium name="WormBaseParasite"/>
        </authorList>
    </citation>
    <scope>IDENTIFICATION</scope>
</reference>
<dbReference type="Proteomes" id="UP000046395">
    <property type="component" value="Unassembled WGS sequence"/>
</dbReference>
<protein>
    <submittedName>
        <fullName evidence="2">Uncharacterized protein</fullName>
    </submittedName>
</protein>
<evidence type="ECO:0000313" key="1">
    <source>
        <dbReference type="Proteomes" id="UP000046395"/>
    </source>
</evidence>